<feature type="compositionally biased region" description="Low complexity" evidence="1">
    <location>
        <begin position="719"/>
        <end position="735"/>
    </location>
</feature>
<keyword evidence="3" id="KW-1185">Reference proteome</keyword>
<gene>
    <name evidence="2" type="ORF">TWF694_007657</name>
</gene>
<feature type="region of interest" description="Disordered" evidence="1">
    <location>
        <begin position="502"/>
        <end position="660"/>
    </location>
</feature>
<sequence length="839" mass="91939">MSLLDQDIPVHTCSRCSMLVGRSNQPAPRARQLYDRYHDLDGPRRVTIYVNPSKRPYVAPFRRVQTLERLLQYIATLPHPQIRFLTAANPSKPKSKLCEEKLSSGQWQLVDRSGCIIRPEDFEDLVHDGMDITIDTMPHDQPQEVQEERMPALEPTMQINGPKEVSVVEQNEVAGDLMDMQTTIDPLAVHQHQHVQSAPSIAAYNAPSRLFIPTYIPDTAYQETTDVTELAGEDNPEPQIPPSETPQNAFVMPPRPVPRSTPGKGLWMRPSAIEFKPGGMSSSALPLENPLFHIRQSTAKRSMAIPIKKPPTPLPLATEHVADVPDAHPVEASLRNDRDWGDESSVVVEPTLEQIDQDTIPPSEADVWGEAVSKSLPSEQADPLSVEEKEPELPANNDAVEVGSISETVIGPEPKDEPLPTETSGETQNQQAGAVQSDGEEASSTYNTEGKYDGESSLFLDEVPDTAIDDMAPNEVELPESESEFGSTVGKVALVKAKSSPYEHQKEVKVIQPPAPEEIADSEEVAEDAKAVESTELPPARVNPRAVEFIPDAEPETEYLQRDTNYKWEEEPIPEPEPRQSASSQNLDAAADPNGWDTTPAWDTNENFENEPAWTDWSTNAGATTYTDADWDNRGRVPVPVDEDSEWAPKKTEPKLGEASLPVKPAWLASGSQKPAWATVAAFTPSTAASAGSRSIISPVPSKSISIINPNTGGPVILPSGSPQSSTSSAPKQKQTSNDYFVRFVAPSSYPNPKPKPPKVSIGGNTTIRKLAEMYSKHFKDYGLLSIALKATQGTRFNLSMSKTENGAITVLSFDAERKIQDCKLGTHDIWVSIRLAVK</sequence>
<dbReference type="Proteomes" id="UP001365542">
    <property type="component" value="Unassembled WGS sequence"/>
</dbReference>
<evidence type="ECO:0000313" key="3">
    <source>
        <dbReference type="Proteomes" id="UP001365542"/>
    </source>
</evidence>
<feature type="compositionally biased region" description="Basic and acidic residues" evidence="1">
    <location>
        <begin position="559"/>
        <end position="570"/>
    </location>
</feature>
<feature type="region of interest" description="Disordered" evidence="1">
    <location>
        <begin position="231"/>
        <end position="265"/>
    </location>
</feature>
<feature type="region of interest" description="Disordered" evidence="1">
    <location>
        <begin position="711"/>
        <end position="735"/>
    </location>
</feature>
<organism evidence="2 3">
    <name type="scientific">Orbilia ellipsospora</name>
    <dbReference type="NCBI Taxonomy" id="2528407"/>
    <lineage>
        <taxon>Eukaryota</taxon>
        <taxon>Fungi</taxon>
        <taxon>Dikarya</taxon>
        <taxon>Ascomycota</taxon>
        <taxon>Pezizomycotina</taxon>
        <taxon>Orbiliomycetes</taxon>
        <taxon>Orbiliales</taxon>
        <taxon>Orbiliaceae</taxon>
        <taxon>Orbilia</taxon>
    </lineage>
</organism>
<reference evidence="2 3" key="1">
    <citation type="submission" date="2019-10" db="EMBL/GenBank/DDBJ databases">
        <authorList>
            <person name="Palmer J.M."/>
        </authorList>
    </citation>
    <scope>NUCLEOTIDE SEQUENCE [LARGE SCALE GENOMIC DNA]</scope>
    <source>
        <strain evidence="2 3">TWF694</strain>
    </source>
</reference>
<feature type="compositionally biased region" description="Basic and acidic residues" evidence="1">
    <location>
        <begin position="647"/>
        <end position="656"/>
    </location>
</feature>
<feature type="compositionally biased region" description="Polar residues" evidence="1">
    <location>
        <begin position="421"/>
        <end position="434"/>
    </location>
</feature>
<accession>A0AAV9XIC7</accession>
<feature type="region of interest" description="Disordered" evidence="1">
    <location>
        <begin position="375"/>
        <end position="457"/>
    </location>
</feature>
<feature type="compositionally biased region" description="Polar residues" evidence="1">
    <location>
        <begin position="616"/>
        <end position="627"/>
    </location>
</feature>
<comment type="caution">
    <text evidence="2">The sequence shown here is derived from an EMBL/GenBank/DDBJ whole genome shotgun (WGS) entry which is preliminary data.</text>
</comment>
<dbReference type="EMBL" id="JAVHJO010000003">
    <property type="protein sequence ID" value="KAK6541880.1"/>
    <property type="molecule type" value="Genomic_DNA"/>
</dbReference>
<name>A0AAV9XIC7_9PEZI</name>
<protein>
    <submittedName>
        <fullName evidence="2">Uncharacterized protein</fullName>
    </submittedName>
</protein>
<evidence type="ECO:0000256" key="1">
    <source>
        <dbReference type="SAM" id="MobiDB-lite"/>
    </source>
</evidence>
<proteinExistence type="predicted"/>
<evidence type="ECO:0000313" key="2">
    <source>
        <dbReference type="EMBL" id="KAK6541880.1"/>
    </source>
</evidence>
<dbReference type="AlphaFoldDB" id="A0AAV9XIC7"/>